<dbReference type="Pfam" id="PF00085">
    <property type="entry name" value="Thioredoxin"/>
    <property type="match status" value="1"/>
</dbReference>
<dbReference type="eggNOG" id="KOG0907">
    <property type="taxonomic scope" value="Eukaryota"/>
</dbReference>
<dbReference type="PRINTS" id="PR00421">
    <property type="entry name" value="THIOREDOXIN"/>
</dbReference>
<dbReference type="Gene3D" id="3.40.30.10">
    <property type="entry name" value="Glutaredoxin"/>
    <property type="match status" value="1"/>
</dbReference>
<dbReference type="CDD" id="cd02947">
    <property type="entry name" value="TRX_family"/>
    <property type="match status" value="1"/>
</dbReference>
<keyword evidence="1" id="KW-1015">Disulfide bond</keyword>
<sequence>MFGRNKNAGNKVKEIEERAEFNSVINNTKDKLVVIDFYAEWCGPCRQIKPKFKKMALEEFKDVFFAKIDVDELEELSEDEQITAMPTFVFYKNGQKLEKLVGANEVKLRELILKYK</sequence>
<dbReference type="PhylomeDB" id="A7RT76"/>
<dbReference type="InterPro" id="IPR036249">
    <property type="entry name" value="Thioredoxin-like_sf"/>
</dbReference>
<dbReference type="HOGENOM" id="CLU_090389_14_4_1"/>
<organism evidence="3 4">
    <name type="scientific">Nematostella vectensis</name>
    <name type="common">Starlet sea anemone</name>
    <dbReference type="NCBI Taxonomy" id="45351"/>
    <lineage>
        <taxon>Eukaryota</taxon>
        <taxon>Metazoa</taxon>
        <taxon>Cnidaria</taxon>
        <taxon>Anthozoa</taxon>
        <taxon>Hexacorallia</taxon>
        <taxon>Actiniaria</taxon>
        <taxon>Edwardsiidae</taxon>
        <taxon>Nematostella</taxon>
    </lineage>
</organism>
<gene>
    <name evidence="3" type="ORF">NEMVEDRAFT_v1g162401</name>
</gene>
<dbReference type="AlphaFoldDB" id="A7RT76"/>
<dbReference type="InterPro" id="IPR005746">
    <property type="entry name" value="Thioredoxin"/>
</dbReference>
<evidence type="ECO:0000313" key="4">
    <source>
        <dbReference type="Proteomes" id="UP000001593"/>
    </source>
</evidence>
<dbReference type="OMA" id="HIHYVTD"/>
<evidence type="ECO:0000313" key="3">
    <source>
        <dbReference type="EMBL" id="EDO45413.1"/>
    </source>
</evidence>
<dbReference type="PANTHER" id="PTHR46115">
    <property type="entry name" value="THIOREDOXIN-LIKE PROTEIN 1"/>
    <property type="match status" value="1"/>
</dbReference>
<name>A7RT76_NEMVE</name>
<evidence type="ECO:0000259" key="2">
    <source>
        <dbReference type="PROSITE" id="PS51352"/>
    </source>
</evidence>
<dbReference type="SUPFAM" id="SSF52833">
    <property type="entry name" value="Thioredoxin-like"/>
    <property type="match status" value="1"/>
</dbReference>
<dbReference type="InParanoid" id="A7RT76"/>
<accession>A7RT76</accession>
<dbReference type="GO" id="GO:0015035">
    <property type="term" value="F:protein-disulfide reductase activity"/>
    <property type="evidence" value="ECO:0007669"/>
    <property type="project" value="InterPro"/>
</dbReference>
<evidence type="ECO:0000256" key="1">
    <source>
        <dbReference type="ARBA" id="ARBA00023157"/>
    </source>
</evidence>
<dbReference type="PROSITE" id="PS00194">
    <property type="entry name" value="THIOREDOXIN_1"/>
    <property type="match status" value="1"/>
</dbReference>
<keyword evidence="4" id="KW-1185">Reference proteome</keyword>
<dbReference type="Proteomes" id="UP000001593">
    <property type="component" value="Unassembled WGS sequence"/>
</dbReference>
<dbReference type="EMBL" id="DS469536">
    <property type="protein sequence ID" value="EDO45413.1"/>
    <property type="molecule type" value="Genomic_DNA"/>
</dbReference>
<dbReference type="STRING" id="45351.A7RT76"/>
<dbReference type="InterPro" id="IPR017937">
    <property type="entry name" value="Thioredoxin_CS"/>
</dbReference>
<feature type="domain" description="Thioredoxin" evidence="2">
    <location>
        <begin position="1"/>
        <end position="116"/>
    </location>
</feature>
<dbReference type="KEGG" id="nve:5517398"/>
<protein>
    <recommendedName>
        <fullName evidence="2">Thioredoxin domain-containing protein</fullName>
    </recommendedName>
</protein>
<proteinExistence type="predicted"/>
<dbReference type="PROSITE" id="PS51352">
    <property type="entry name" value="THIOREDOXIN_2"/>
    <property type="match status" value="1"/>
</dbReference>
<dbReference type="FunFam" id="3.40.30.10:FF:000245">
    <property type="entry name" value="Thioredoxin"/>
    <property type="match status" value="1"/>
</dbReference>
<reference evidence="3 4" key="1">
    <citation type="journal article" date="2007" name="Science">
        <title>Sea anemone genome reveals ancestral eumetazoan gene repertoire and genomic organization.</title>
        <authorList>
            <person name="Putnam N.H."/>
            <person name="Srivastava M."/>
            <person name="Hellsten U."/>
            <person name="Dirks B."/>
            <person name="Chapman J."/>
            <person name="Salamov A."/>
            <person name="Terry A."/>
            <person name="Shapiro H."/>
            <person name="Lindquist E."/>
            <person name="Kapitonov V.V."/>
            <person name="Jurka J."/>
            <person name="Genikhovich G."/>
            <person name="Grigoriev I.V."/>
            <person name="Lucas S.M."/>
            <person name="Steele R.E."/>
            <person name="Finnerty J.R."/>
            <person name="Technau U."/>
            <person name="Martindale M.Q."/>
            <person name="Rokhsar D.S."/>
        </authorList>
    </citation>
    <scope>NUCLEOTIDE SEQUENCE [LARGE SCALE GENOMIC DNA]</scope>
    <source>
        <strain evidence="4">CH2 X CH6</strain>
    </source>
</reference>
<dbReference type="OrthoDB" id="2121326at2759"/>
<dbReference type="NCBIfam" id="TIGR01068">
    <property type="entry name" value="thioredoxin"/>
    <property type="match status" value="1"/>
</dbReference>
<dbReference type="InterPro" id="IPR013766">
    <property type="entry name" value="Thioredoxin_domain"/>
</dbReference>